<feature type="transmembrane region" description="Helical" evidence="7">
    <location>
        <begin position="7"/>
        <end position="25"/>
    </location>
</feature>
<dbReference type="Proteomes" id="UP000438991">
    <property type="component" value="Unassembled WGS sequence"/>
</dbReference>
<dbReference type="EMBL" id="WNKV01000010">
    <property type="protein sequence ID" value="MTW17367.1"/>
    <property type="molecule type" value="Genomic_DNA"/>
</dbReference>
<dbReference type="AlphaFoldDB" id="A0A9X4XLH6"/>
<organism evidence="8 9">
    <name type="scientific">Rhodoplanes serenus</name>
    <dbReference type="NCBI Taxonomy" id="200615"/>
    <lineage>
        <taxon>Bacteria</taxon>
        <taxon>Pseudomonadati</taxon>
        <taxon>Pseudomonadota</taxon>
        <taxon>Alphaproteobacteria</taxon>
        <taxon>Hyphomicrobiales</taxon>
        <taxon>Nitrobacteraceae</taxon>
        <taxon>Rhodoplanes</taxon>
    </lineage>
</organism>
<feature type="region of interest" description="Disordered" evidence="6">
    <location>
        <begin position="338"/>
        <end position="357"/>
    </location>
</feature>
<feature type="transmembrane region" description="Helical" evidence="7">
    <location>
        <begin position="63"/>
        <end position="86"/>
    </location>
</feature>
<feature type="compositionally biased region" description="Basic and acidic residues" evidence="6">
    <location>
        <begin position="348"/>
        <end position="357"/>
    </location>
</feature>
<feature type="transmembrane region" description="Helical" evidence="7">
    <location>
        <begin position="194"/>
        <end position="215"/>
    </location>
</feature>
<comment type="subcellular location">
    <subcellularLocation>
        <location evidence="1">Membrane</location>
        <topology evidence="1">Multi-pass membrane protein</topology>
    </subcellularLocation>
</comment>
<feature type="compositionally biased region" description="Low complexity" evidence="6">
    <location>
        <begin position="338"/>
        <end position="347"/>
    </location>
</feature>
<name>A0A9X4XLH6_9BRAD</name>
<feature type="transmembrane region" description="Helical" evidence="7">
    <location>
        <begin position="291"/>
        <end position="322"/>
    </location>
</feature>
<dbReference type="PANTHER" id="PTHR21716:SF62">
    <property type="entry name" value="TRANSPORT PROTEIN YDBI-RELATED"/>
    <property type="match status" value="1"/>
</dbReference>
<comment type="similarity">
    <text evidence="2">Belongs to the autoinducer-2 exporter (AI-2E) (TC 2.A.86) family.</text>
</comment>
<protein>
    <submittedName>
        <fullName evidence="8">AI-2E family transporter</fullName>
    </submittedName>
</protein>
<dbReference type="Pfam" id="PF01594">
    <property type="entry name" value="AI-2E_transport"/>
    <property type="match status" value="1"/>
</dbReference>
<dbReference type="InterPro" id="IPR002549">
    <property type="entry name" value="AI-2E-like"/>
</dbReference>
<evidence type="ECO:0000256" key="4">
    <source>
        <dbReference type="ARBA" id="ARBA00022989"/>
    </source>
</evidence>
<dbReference type="PANTHER" id="PTHR21716">
    <property type="entry name" value="TRANSMEMBRANE PROTEIN"/>
    <property type="match status" value="1"/>
</dbReference>
<sequence length="357" mass="37214">MHASPAFSAKLVLVTGTVLVLLAAWQLADLLLLVFAAVLGAILLRALADLLARPTGLASGWSLVLAVVLIALVLALVVVFFGAAILQNIETLVERLPGAWRAVRDRIDSVGWVQAAVDRGTDAMLSGGVVSRIGGALGLVAGAITNLLLVIFGALYIAAQPALYRAGLLRLVPPRRRDRADRTLCRCGEALRGWLLGQVIAMVGVGVVTTVGLWALGVPSFLALGLFAGLAEFVPIVGPIAAAIPALVIALSVDPTLALWVVGLFLLIQQIEGNVLQPLIQREIVEVPPALLLFAVVGFGVLFGGLGVLLAAPLTVVAYVAAQDLYVAPLERHADTTATANTATMTEAEPRPVTESR</sequence>
<evidence type="ECO:0000256" key="6">
    <source>
        <dbReference type="SAM" id="MobiDB-lite"/>
    </source>
</evidence>
<evidence type="ECO:0000256" key="5">
    <source>
        <dbReference type="ARBA" id="ARBA00023136"/>
    </source>
</evidence>
<keyword evidence="4 7" id="KW-1133">Transmembrane helix</keyword>
<keyword evidence="3 7" id="KW-0812">Transmembrane</keyword>
<feature type="transmembrane region" description="Helical" evidence="7">
    <location>
        <begin position="133"/>
        <end position="159"/>
    </location>
</feature>
<evidence type="ECO:0000256" key="2">
    <source>
        <dbReference type="ARBA" id="ARBA00009773"/>
    </source>
</evidence>
<accession>A0A9X4XLH6</accession>
<evidence type="ECO:0000256" key="3">
    <source>
        <dbReference type="ARBA" id="ARBA00022692"/>
    </source>
</evidence>
<proteinExistence type="inferred from homology"/>
<dbReference type="RefSeq" id="WP_155480095.1">
    <property type="nucleotide sequence ID" value="NZ_WNKV01000010.1"/>
</dbReference>
<gene>
    <name evidence="8" type="ORF">GJ689_14255</name>
</gene>
<keyword evidence="5 7" id="KW-0472">Membrane</keyword>
<feature type="transmembrane region" description="Helical" evidence="7">
    <location>
        <begin position="221"/>
        <end position="241"/>
    </location>
</feature>
<comment type="caution">
    <text evidence="8">The sequence shown here is derived from an EMBL/GenBank/DDBJ whole genome shotgun (WGS) entry which is preliminary data.</text>
</comment>
<dbReference type="GO" id="GO:0055085">
    <property type="term" value="P:transmembrane transport"/>
    <property type="evidence" value="ECO:0007669"/>
    <property type="project" value="TreeGrafter"/>
</dbReference>
<reference evidence="8 9" key="1">
    <citation type="submission" date="2019-11" db="EMBL/GenBank/DDBJ databases">
        <title>Whole-genome sequence of Rhodoplanes serenus DSM 18633, type strain.</title>
        <authorList>
            <person name="Kyndt J.A."/>
            <person name="Meyer T.E."/>
        </authorList>
    </citation>
    <scope>NUCLEOTIDE SEQUENCE [LARGE SCALE GENOMIC DNA]</scope>
    <source>
        <strain evidence="8 9">DSM 18633</strain>
    </source>
</reference>
<feature type="transmembrane region" description="Helical" evidence="7">
    <location>
        <begin position="31"/>
        <end position="51"/>
    </location>
</feature>
<evidence type="ECO:0000256" key="1">
    <source>
        <dbReference type="ARBA" id="ARBA00004141"/>
    </source>
</evidence>
<evidence type="ECO:0000256" key="7">
    <source>
        <dbReference type="SAM" id="Phobius"/>
    </source>
</evidence>
<evidence type="ECO:0000313" key="9">
    <source>
        <dbReference type="Proteomes" id="UP000438991"/>
    </source>
</evidence>
<evidence type="ECO:0000313" key="8">
    <source>
        <dbReference type="EMBL" id="MTW17367.1"/>
    </source>
</evidence>
<feature type="transmembrane region" description="Helical" evidence="7">
    <location>
        <begin position="248"/>
        <end position="271"/>
    </location>
</feature>
<dbReference type="GO" id="GO:0016020">
    <property type="term" value="C:membrane"/>
    <property type="evidence" value="ECO:0007669"/>
    <property type="project" value="UniProtKB-SubCell"/>
</dbReference>